<dbReference type="EMBL" id="JAVDTR010000015">
    <property type="protein sequence ID" value="MDR6726110.1"/>
    <property type="molecule type" value="Genomic_DNA"/>
</dbReference>
<evidence type="ECO:0000313" key="1">
    <source>
        <dbReference type="EMBL" id="MDR6726110.1"/>
    </source>
</evidence>
<evidence type="ECO:0000313" key="2">
    <source>
        <dbReference type="Proteomes" id="UP001254832"/>
    </source>
</evidence>
<comment type="caution">
    <text evidence="1">The sequence shown here is derived from an EMBL/GenBank/DDBJ whole genome shotgun (WGS) entry which is preliminary data.</text>
</comment>
<reference evidence="1" key="1">
    <citation type="submission" date="2023-07" db="EMBL/GenBank/DDBJ databases">
        <title>Sorghum-associated microbial communities from plants grown in Nebraska, USA.</title>
        <authorList>
            <person name="Schachtman D."/>
        </authorList>
    </citation>
    <scope>NUCLEOTIDE SEQUENCE</scope>
    <source>
        <strain evidence="1">BE80</strain>
    </source>
</reference>
<accession>A0AAP5LQW2</accession>
<protein>
    <submittedName>
        <fullName evidence="1">Uncharacterized protein</fullName>
    </submittedName>
</protein>
<gene>
    <name evidence="1" type="ORF">J2W91_004616</name>
</gene>
<dbReference type="Proteomes" id="UP001254832">
    <property type="component" value="Unassembled WGS sequence"/>
</dbReference>
<sequence length="66" mass="7760">MSFLNGQLTIRPRLMYYTPFENGMDVPIANLFGALLSRMVMNWIGLERINIGFSKHPFDPLWIRRC</sequence>
<name>A0AAP5LQW2_PAEAM</name>
<proteinExistence type="predicted"/>
<organism evidence="1 2">
    <name type="scientific">Paenibacillus amylolyticus</name>
    <dbReference type="NCBI Taxonomy" id="1451"/>
    <lineage>
        <taxon>Bacteria</taxon>
        <taxon>Bacillati</taxon>
        <taxon>Bacillota</taxon>
        <taxon>Bacilli</taxon>
        <taxon>Bacillales</taxon>
        <taxon>Paenibacillaceae</taxon>
        <taxon>Paenibacillus</taxon>
    </lineage>
</organism>
<dbReference type="AlphaFoldDB" id="A0AAP5LQW2"/>